<evidence type="ECO:0000256" key="1">
    <source>
        <dbReference type="SAM" id="MobiDB-lite"/>
    </source>
</evidence>
<feature type="compositionally biased region" description="Polar residues" evidence="1">
    <location>
        <begin position="62"/>
        <end position="81"/>
    </location>
</feature>
<evidence type="ECO:0000313" key="3">
    <source>
        <dbReference type="Proteomes" id="UP000708208"/>
    </source>
</evidence>
<protein>
    <submittedName>
        <fullName evidence="2">Uncharacterized protein</fullName>
    </submittedName>
</protein>
<proteinExistence type="predicted"/>
<organism evidence="2 3">
    <name type="scientific">Allacma fusca</name>
    <dbReference type="NCBI Taxonomy" id="39272"/>
    <lineage>
        <taxon>Eukaryota</taxon>
        <taxon>Metazoa</taxon>
        <taxon>Ecdysozoa</taxon>
        <taxon>Arthropoda</taxon>
        <taxon>Hexapoda</taxon>
        <taxon>Collembola</taxon>
        <taxon>Symphypleona</taxon>
        <taxon>Sminthuridae</taxon>
        <taxon>Allacma</taxon>
    </lineage>
</organism>
<dbReference type="EMBL" id="CAJVCH010478975">
    <property type="protein sequence ID" value="CAG7820455.1"/>
    <property type="molecule type" value="Genomic_DNA"/>
</dbReference>
<accession>A0A8J2KSE5</accession>
<evidence type="ECO:0000313" key="2">
    <source>
        <dbReference type="EMBL" id="CAG7820455.1"/>
    </source>
</evidence>
<feature type="non-terminal residue" evidence="2">
    <location>
        <position position="1"/>
    </location>
</feature>
<sequence>HTQQNLSTNPGIQERIVARSLLARTLPVARKSVPGNVPRSQPASKVARRGVRGRERRGGRSSHYSTRSNGSPQNPSSEELQ</sequence>
<feature type="region of interest" description="Disordered" evidence="1">
    <location>
        <begin position="32"/>
        <end position="81"/>
    </location>
</feature>
<reference evidence="2" key="1">
    <citation type="submission" date="2021-06" db="EMBL/GenBank/DDBJ databases">
        <authorList>
            <person name="Hodson N. C."/>
            <person name="Mongue J. A."/>
            <person name="Jaron S. K."/>
        </authorList>
    </citation>
    <scope>NUCLEOTIDE SEQUENCE</scope>
</reference>
<name>A0A8J2KSE5_9HEXA</name>
<gene>
    <name evidence="2" type="ORF">AFUS01_LOCUS30845</name>
</gene>
<dbReference type="AlphaFoldDB" id="A0A8J2KSE5"/>
<keyword evidence="3" id="KW-1185">Reference proteome</keyword>
<comment type="caution">
    <text evidence="2">The sequence shown here is derived from an EMBL/GenBank/DDBJ whole genome shotgun (WGS) entry which is preliminary data.</text>
</comment>
<dbReference type="Proteomes" id="UP000708208">
    <property type="component" value="Unassembled WGS sequence"/>
</dbReference>